<evidence type="ECO:0000313" key="3">
    <source>
        <dbReference type="Proteomes" id="UP001398556"/>
    </source>
</evidence>
<evidence type="ECO:0000313" key="2">
    <source>
        <dbReference type="EMBL" id="MEL1240933.1"/>
    </source>
</evidence>
<dbReference type="Pfam" id="PF02469">
    <property type="entry name" value="Fasciclin"/>
    <property type="match status" value="1"/>
</dbReference>
<organism evidence="2 3">
    <name type="scientific">Flavobacterium flavipallidum</name>
    <dbReference type="NCBI Taxonomy" id="3139140"/>
    <lineage>
        <taxon>Bacteria</taxon>
        <taxon>Pseudomonadati</taxon>
        <taxon>Bacteroidota</taxon>
        <taxon>Flavobacteriia</taxon>
        <taxon>Flavobacteriales</taxon>
        <taxon>Flavobacteriaceae</taxon>
        <taxon>Flavobacterium</taxon>
    </lineage>
</organism>
<dbReference type="SUPFAM" id="SSF82153">
    <property type="entry name" value="FAS1 domain"/>
    <property type="match status" value="1"/>
</dbReference>
<dbReference type="InterPro" id="IPR036378">
    <property type="entry name" value="FAS1_dom_sf"/>
</dbReference>
<dbReference type="SMART" id="SM00554">
    <property type="entry name" value="FAS1"/>
    <property type="match status" value="1"/>
</dbReference>
<feature type="domain" description="FAS1" evidence="1">
    <location>
        <begin position="39"/>
        <end position="161"/>
    </location>
</feature>
<dbReference type="Gene3D" id="2.30.180.10">
    <property type="entry name" value="FAS1 domain"/>
    <property type="match status" value="1"/>
</dbReference>
<proteinExistence type="predicted"/>
<dbReference type="PROSITE" id="PS50213">
    <property type="entry name" value="FAS1"/>
    <property type="match status" value="1"/>
</dbReference>
<dbReference type="PANTHER" id="PTHR10900:SF77">
    <property type="entry name" value="FI19380P1"/>
    <property type="match status" value="1"/>
</dbReference>
<dbReference type="PROSITE" id="PS51257">
    <property type="entry name" value="PROKAR_LIPOPROTEIN"/>
    <property type="match status" value="1"/>
</dbReference>
<dbReference type="PANTHER" id="PTHR10900">
    <property type="entry name" value="PERIOSTIN-RELATED"/>
    <property type="match status" value="1"/>
</dbReference>
<accession>A0ABU9HLC4</accession>
<keyword evidence="3" id="KW-1185">Reference proteome</keyword>
<gene>
    <name evidence="2" type="ORF">AAEO59_07730</name>
</gene>
<dbReference type="Proteomes" id="UP001398556">
    <property type="component" value="Unassembled WGS sequence"/>
</dbReference>
<name>A0ABU9HLC4_9FLAO</name>
<comment type="caution">
    <text evidence="2">The sequence shown here is derived from an EMBL/GenBank/DDBJ whole genome shotgun (WGS) entry which is preliminary data.</text>
</comment>
<dbReference type="RefSeq" id="WP_341700160.1">
    <property type="nucleotide sequence ID" value="NZ_JBBYHU010000011.1"/>
</dbReference>
<reference evidence="2 3" key="1">
    <citation type="submission" date="2024-04" db="EMBL/GenBank/DDBJ databases">
        <title>Flavobacterium sp. DGU99 16S ribosomal RNA gene Genome sequencing and assembly.</title>
        <authorList>
            <person name="Park S."/>
        </authorList>
    </citation>
    <scope>NUCLEOTIDE SEQUENCE [LARGE SCALE GENOMIC DNA]</scope>
    <source>
        <strain evidence="2 3">DGU99</strain>
    </source>
</reference>
<evidence type="ECO:0000259" key="1">
    <source>
        <dbReference type="PROSITE" id="PS50213"/>
    </source>
</evidence>
<protein>
    <submittedName>
        <fullName evidence="2">Fasciclin domain-containing protein</fullName>
    </submittedName>
</protein>
<dbReference type="InterPro" id="IPR050904">
    <property type="entry name" value="Adhesion/Biosynth-related"/>
</dbReference>
<dbReference type="EMBL" id="JBBYHU010000011">
    <property type="protein sequence ID" value="MEL1240933.1"/>
    <property type="molecule type" value="Genomic_DNA"/>
</dbReference>
<sequence>MILLKNNYRRLFASVLTLAIISCSNPWDDRENNGDANLSVNLTEAITNTSDVSQFAALLKETGYDKVLAASKTYTVFVPTDAAMAEVDEAILNDEEALKQFVANHIALTAYSSVRSEDVRVKMLSNKYLDFEGSTTIDGSTIVTADHYAANGVFHIINKALTPKLNIWEYVKSQEGNSAMADYLLSLKEFSIYASDADAKALSESRGAGYQSDSLTNSYLKNVYNLNNEKNNYTLFLMKDAGYTTEVDKMKPYTIKITNDVTIDSTAIYARYYTVKDLAFAKKYKKADLPASLVSRFGVEVPIDQTKIVDEIHLSNGIVYIMDQVDVPVEKRLLTRIIEGEKNRSYFNFGRGALSYRNRIDPFGVLFDDIMVQNPGAALPIISYSASEWYSTTYKVYWRAVNDIQTNTFQQFLSINGNSQVVNNVTTATEKYKDFSYTTVPVKNYGEVYLGEFTLDKARDLNFILLVGANTATNGNNSLTLDYLKFVPVLK</sequence>
<dbReference type="InterPro" id="IPR000782">
    <property type="entry name" value="FAS1_domain"/>
</dbReference>